<dbReference type="EMBL" id="JBHTLU010000012">
    <property type="protein sequence ID" value="MFD1219566.1"/>
    <property type="molecule type" value="Genomic_DNA"/>
</dbReference>
<accession>A0ABW3UIF7</accession>
<name>A0ABW3UIF7_9BACL</name>
<proteinExistence type="predicted"/>
<evidence type="ECO:0000313" key="2">
    <source>
        <dbReference type="Proteomes" id="UP001597180"/>
    </source>
</evidence>
<dbReference type="Pfam" id="PF14072">
    <property type="entry name" value="DndB"/>
    <property type="match status" value="1"/>
</dbReference>
<dbReference type="InterPro" id="IPR017642">
    <property type="entry name" value="DNA_S_mod_DndB"/>
</dbReference>
<reference evidence="2" key="1">
    <citation type="journal article" date="2019" name="Int. J. Syst. Evol. Microbiol.">
        <title>The Global Catalogue of Microorganisms (GCM) 10K type strain sequencing project: providing services to taxonomists for standard genome sequencing and annotation.</title>
        <authorList>
            <consortium name="The Broad Institute Genomics Platform"/>
            <consortium name="The Broad Institute Genome Sequencing Center for Infectious Disease"/>
            <person name="Wu L."/>
            <person name="Ma J."/>
        </authorList>
    </citation>
    <scope>NUCLEOTIDE SEQUENCE [LARGE SCALE GENOMIC DNA]</scope>
    <source>
        <strain evidence="2">CCUG 53270</strain>
    </source>
</reference>
<organism evidence="1 2">
    <name type="scientific">Paenibacillus vulneris</name>
    <dbReference type="NCBI Taxonomy" id="1133364"/>
    <lineage>
        <taxon>Bacteria</taxon>
        <taxon>Bacillati</taxon>
        <taxon>Bacillota</taxon>
        <taxon>Bacilli</taxon>
        <taxon>Bacillales</taxon>
        <taxon>Paenibacillaceae</taxon>
        <taxon>Paenibacillus</taxon>
    </lineage>
</organism>
<dbReference type="Proteomes" id="UP001597180">
    <property type="component" value="Unassembled WGS sequence"/>
</dbReference>
<protein>
    <submittedName>
        <fullName evidence="1">DNA sulfur modification protein DndB</fullName>
    </submittedName>
</protein>
<sequence>MSEENVVEFLTESLDEISKDRKVMNDIDDYLFGTHKFPIGFFQELVINKAKLDELEESQLVVILNAINKITNDEKYAAVKYFTQSTVKKALKYKFKKQDEVLEFPLVYEKTISGSDSDYITKLTYQEIKRHIEQVWQYNTATQRIPVETVKKNGDLKEKPKVFKKSVEEISQLMLDGVYKPDSPIVVNVLQDGNDEIFYDEDNFRLIIEKASEIDIIDGFHRVSAILVALEENPELEGYLYISVRNYDLETARYYLGQHNSFNTFDKTHVRRLKSLKIADKIVEDLDSKSDLRKRIATKTAVQRKLNKITNFAILSDTIKETFNPQTGKDRLEVSYVLIRFFDYLLGSYPEAFNGVKNVEETWKQSWINHHNTFVLYVTIAHELYKRFGKDFPLDEITKIVGSIDFAKESGHQFNDLLTDGGTAQGKVNSNQTKRKIKQFGEKLMEEMYGLVPTK</sequence>
<gene>
    <name evidence="1" type="ORF">ACFQ4B_05515</name>
</gene>
<dbReference type="RefSeq" id="WP_345595016.1">
    <property type="nucleotide sequence ID" value="NZ_BAABJG010000055.1"/>
</dbReference>
<evidence type="ECO:0000313" key="1">
    <source>
        <dbReference type="EMBL" id="MFD1219566.1"/>
    </source>
</evidence>
<keyword evidence="2" id="KW-1185">Reference proteome</keyword>
<comment type="caution">
    <text evidence="1">The sequence shown here is derived from an EMBL/GenBank/DDBJ whole genome shotgun (WGS) entry which is preliminary data.</text>
</comment>